<dbReference type="InterPro" id="IPR036291">
    <property type="entry name" value="NAD(P)-bd_dom_sf"/>
</dbReference>
<name>A0A423X841_9PEZI</name>
<dbReference type="PANTHER" id="PTHR45458:SF3">
    <property type="entry name" value="CHAIN DEHYDROGENASE (ATSC), PUTATIVE-RELATED"/>
    <property type="match status" value="1"/>
</dbReference>
<dbReference type="OrthoDB" id="7289984at2759"/>
<dbReference type="SUPFAM" id="SSF51735">
    <property type="entry name" value="NAD(P)-binding Rossmann-fold domains"/>
    <property type="match status" value="1"/>
</dbReference>
<proteinExistence type="predicted"/>
<dbReference type="Pfam" id="PF00106">
    <property type="entry name" value="adh_short"/>
    <property type="match status" value="1"/>
</dbReference>
<reference evidence="1 2" key="1">
    <citation type="submission" date="2015-09" db="EMBL/GenBank/DDBJ databases">
        <title>Host preference determinants of Valsa canker pathogens revealed by comparative genomics.</title>
        <authorList>
            <person name="Yin Z."/>
            <person name="Huang L."/>
        </authorList>
    </citation>
    <scope>NUCLEOTIDE SEQUENCE [LARGE SCALE GENOMIC DNA]</scope>
    <source>
        <strain evidence="1 2">SXYLt</strain>
    </source>
</reference>
<dbReference type="EMBL" id="LKEB01000024">
    <property type="protein sequence ID" value="ROW11950.1"/>
    <property type="molecule type" value="Genomic_DNA"/>
</dbReference>
<dbReference type="GO" id="GO:0016616">
    <property type="term" value="F:oxidoreductase activity, acting on the CH-OH group of donors, NAD or NADP as acceptor"/>
    <property type="evidence" value="ECO:0007669"/>
    <property type="project" value="TreeGrafter"/>
</dbReference>
<organism evidence="1 2">
    <name type="scientific">Cytospora leucostoma</name>
    <dbReference type="NCBI Taxonomy" id="1230097"/>
    <lineage>
        <taxon>Eukaryota</taxon>
        <taxon>Fungi</taxon>
        <taxon>Dikarya</taxon>
        <taxon>Ascomycota</taxon>
        <taxon>Pezizomycotina</taxon>
        <taxon>Sordariomycetes</taxon>
        <taxon>Sordariomycetidae</taxon>
        <taxon>Diaporthales</taxon>
        <taxon>Cytosporaceae</taxon>
        <taxon>Cytospora</taxon>
    </lineage>
</organism>
<gene>
    <name evidence="1" type="ORF">VPNG_05210</name>
</gene>
<dbReference type="Gene3D" id="3.40.50.720">
    <property type="entry name" value="NAD(P)-binding Rossmann-like Domain"/>
    <property type="match status" value="1"/>
</dbReference>
<dbReference type="PRINTS" id="PR00081">
    <property type="entry name" value="GDHRDH"/>
</dbReference>
<dbReference type="Proteomes" id="UP000285146">
    <property type="component" value="Unassembled WGS sequence"/>
</dbReference>
<evidence type="ECO:0000313" key="2">
    <source>
        <dbReference type="Proteomes" id="UP000285146"/>
    </source>
</evidence>
<dbReference type="InterPro" id="IPR002347">
    <property type="entry name" value="SDR_fam"/>
</dbReference>
<evidence type="ECO:0000313" key="1">
    <source>
        <dbReference type="EMBL" id="ROW11950.1"/>
    </source>
</evidence>
<sequence length="277" mass="29873">MPTYVVTGVSRGIGFEFLRLLSNNADNTVIGLVRNVAATKKRVSEELKDARGQIHILHVDLDDYDSIKNAAAETASITGGAIDYLVANAAYVPTNSEFFKTLGGLADDPKRIDQDLNKMIKTNVTGNIHLYNLFLPLILKGQTKKVICITSGLAEIGMINSMGLQVSPLYTITKAAMNVVTAKFNVEYKKDGVLFIGICPGMVGGDDALDPSQLTQEEMAAGMELVGKFCQYAPDFKGPVPPRDIVPKLVKVWEDASLEKGDGGGFLPHTGVPGKWL</sequence>
<keyword evidence="2" id="KW-1185">Reference proteome</keyword>
<dbReference type="PANTHER" id="PTHR45458">
    <property type="entry name" value="SHORT-CHAIN DEHYDROGENASE/REDUCTASE SDR"/>
    <property type="match status" value="1"/>
</dbReference>
<comment type="caution">
    <text evidence="1">The sequence shown here is derived from an EMBL/GenBank/DDBJ whole genome shotgun (WGS) entry which is preliminary data.</text>
</comment>
<dbReference type="FunCoup" id="A0A423X841">
    <property type="interactions" value="68"/>
</dbReference>
<dbReference type="InParanoid" id="A0A423X841"/>
<dbReference type="AlphaFoldDB" id="A0A423X841"/>
<dbReference type="InterPro" id="IPR052184">
    <property type="entry name" value="SDR_enzymes"/>
</dbReference>
<protein>
    <submittedName>
        <fullName evidence="1">Uncharacterized protein</fullName>
    </submittedName>
</protein>
<accession>A0A423X841</accession>